<dbReference type="GeneID" id="63772285"/>
<feature type="transmembrane region" description="Helical" evidence="5">
    <location>
        <begin position="255"/>
        <end position="275"/>
    </location>
</feature>
<keyword evidence="8" id="KW-1185">Reference proteome</keyword>
<feature type="transmembrane region" description="Helical" evidence="5">
    <location>
        <begin position="342"/>
        <end position="363"/>
    </location>
</feature>
<evidence type="ECO:0000313" key="7">
    <source>
        <dbReference type="EMBL" id="ORY63847.1"/>
    </source>
</evidence>
<dbReference type="PANTHER" id="PTHR23502:SF164">
    <property type="entry name" value="MAJOR FACILITATOR SUPERFAMILY (MFS) PROFILE DOMAIN-CONTAINING PROTEIN"/>
    <property type="match status" value="1"/>
</dbReference>
<evidence type="ECO:0000256" key="3">
    <source>
        <dbReference type="ARBA" id="ARBA00022989"/>
    </source>
</evidence>
<feature type="transmembrane region" description="Helical" evidence="5">
    <location>
        <begin position="424"/>
        <end position="445"/>
    </location>
</feature>
<dbReference type="GO" id="GO:0005886">
    <property type="term" value="C:plasma membrane"/>
    <property type="evidence" value="ECO:0007669"/>
    <property type="project" value="TreeGrafter"/>
</dbReference>
<keyword evidence="3 5" id="KW-1133">Transmembrane helix</keyword>
<comment type="subcellular location">
    <subcellularLocation>
        <location evidence="1">Membrane</location>
        <topology evidence="1">Multi-pass membrane protein</topology>
    </subcellularLocation>
</comment>
<evidence type="ECO:0000256" key="2">
    <source>
        <dbReference type="ARBA" id="ARBA00022692"/>
    </source>
</evidence>
<dbReference type="InterPro" id="IPR020846">
    <property type="entry name" value="MFS_dom"/>
</dbReference>
<dbReference type="RefSeq" id="XP_040715261.1">
    <property type="nucleotide sequence ID" value="XM_040856073.1"/>
</dbReference>
<feature type="transmembrane region" description="Helical" evidence="5">
    <location>
        <begin position="192"/>
        <end position="213"/>
    </location>
</feature>
<dbReference type="Proteomes" id="UP000193689">
    <property type="component" value="Unassembled WGS sequence"/>
</dbReference>
<dbReference type="InterPro" id="IPR011701">
    <property type="entry name" value="MFS"/>
</dbReference>
<gene>
    <name evidence="7" type="ORF">BCR38DRAFT_343986</name>
</gene>
<dbReference type="SUPFAM" id="SSF103473">
    <property type="entry name" value="MFS general substrate transporter"/>
    <property type="match status" value="1"/>
</dbReference>
<protein>
    <submittedName>
        <fullName evidence="7">Major facilitator superfamily transporter</fullName>
    </submittedName>
</protein>
<feature type="transmembrane region" description="Helical" evidence="5">
    <location>
        <begin position="517"/>
        <end position="538"/>
    </location>
</feature>
<evidence type="ECO:0000313" key="8">
    <source>
        <dbReference type="Proteomes" id="UP000193689"/>
    </source>
</evidence>
<accession>A0A1Y2DX77</accession>
<keyword evidence="4 5" id="KW-0472">Membrane</keyword>
<evidence type="ECO:0000256" key="4">
    <source>
        <dbReference type="ARBA" id="ARBA00023136"/>
    </source>
</evidence>
<dbReference type="OrthoDB" id="268400at2759"/>
<feature type="transmembrane region" description="Helical" evidence="5">
    <location>
        <begin position="487"/>
        <end position="511"/>
    </location>
</feature>
<dbReference type="InterPro" id="IPR036259">
    <property type="entry name" value="MFS_trans_sf"/>
</dbReference>
<dbReference type="STRING" id="1141098.A0A1Y2DX77"/>
<feature type="transmembrane region" description="Helical" evidence="5">
    <location>
        <begin position="451"/>
        <end position="475"/>
    </location>
</feature>
<evidence type="ECO:0000259" key="6">
    <source>
        <dbReference type="PROSITE" id="PS50850"/>
    </source>
</evidence>
<name>A0A1Y2DX77_9PEZI</name>
<feature type="transmembrane region" description="Helical" evidence="5">
    <location>
        <begin position="65"/>
        <end position="93"/>
    </location>
</feature>
<evidence type="ECO:0000256" key="1">
    <source>
        <dbReference type="ARBA" id="ARBA00004141"/>
    </source>
</evidence>
<dbReference type="GO" id="GO:0022857">
    <property type="term" value="F:transmembrane transporter activity"/>
    <property type="evidence" value="ECO:0007669"/>
    <property type="project" value="InterPro"/>
</dbReference>
<proteinExistence type="predicted"/>
<keyword evidence="2 5" id="KW-0812">Transmembrane</keyword>
<dbReference type="InParanoid" id="A0A1Y2DX77"/>
<reference evidence="7 8" key="1">
    <citation type="submission" date="2016-07" db="EMBL/GenBank/DDBJ databases">
        <title>Pervasive Adenine N6-methylation of Active Genes in Fungi.</title>
        <authorList>
            <consortium name="DOE Joint Genome Institute"/>
            <person name="Mondo S.J."/>
            <person name="Dannebaum R.O."/>
            <person name="Kuo R.C."/>
            <person name="Labutti K."/>
            <person name="Haridas S."/>
            <person name="Kuo A."/>
            <person name="Salamov A."/>
            <person name="Ahrendt S.R."/>
            <person name="Lipzen A."/>
            <person name="Sullivan W."/>
            <person name="Andreopoulos W.B."/>
            <person name="Clum A."/>
            <person name="Lindquist E."/>
            <person name="Daum C."/>
            <person name="Ramamoorthy G.K."/>
            <person name="Gryganskyi A."/>
            <person name="Culley D."/>
            <person name="Magnuson J.K."/>
            <person name="James T.Y."/>
            <person name="O'Malley M.A."/>
            <person name="Stajich J.E."/>
            <person name="Spatafora J.W."/>
            <person name="Visel A."/>
            <person name="Grigoriev I.V."/>
        </authorList>
    </citation>
    <scope>NUCLEOTIDE SEQUENCE [LARGE SCALE GENOMIC DNA]</scope>
    <source>
        <strain evidence="7 8">CBS 129021</strain>
    </source>
</reference>
<organism evidence="7 8">
    <name type="scientific">Pseudomassariella vexata</name>
    <dbReference type="NCBI Taxonomy" id="1141098"/>
    <lineage>
        <taxon>Eukaryota</taxon>
        <taxon>Fungi</taxon>
        <taxon>Dikarya</taxon>
        <taxon>Ascomycota</taxon>
        <taxon>Pezizomycotina</taxon>
        <taxon>Sordariomycetes</taxon>
        <taxon>Xylariomycetidae</taxon>
        <taxon>Amphisphaeriales</taxon>
        <taxon>Pseudomassariaceae</taxon>
        <taxon>Pseudomassariella</taxon>
    </lineage>
</organism>
<dbReference type="Gene3D" id="1.20.1250.20">
    <property type="entry name" value="MFS general substrate transporter like domains"/>
    <property type="match status" value="1"/>
</dbReference>
<feature type="domain" description="Major facilitator superfamily (MFS) profile" evidence="6">
    <location>
        <begin position="68"/>
        <end position="544"/>
    </location>
</feature>
<sequence length="566" mass="61994">MEYERDIVDEKRSQAYESKFESDDEDKVEQAVGSTNLFENGEMKLIPMPTPDPKDPLNLSEKRKWIAIGVISFFGSLALAAEIIIGSLIPVFLLEYSGVDPHTLNTFNFAASSGGSINFNPLSVIPPGVTPAPIEQVSMLATIPLLTNGIASYFLVPLSIGIGRRPVMLLMGVCAWVGGLWAGLSSSLYSHLAARALMGLGAGAVEALIPLIIQDMMFIHQRNKAMSTIVSSQGIIIISLGIAAPYVAAVGDWRWLYFITSGAGIVAWILMIAFLPETRWKRSKEELSGQKIYGLEPGEKRPRLDPDTYGPRTFKTTIGLFQYGFTFKDAGRSMLDTLRTTFFPAVVWATLGNSAFVIINQAAQQLGSFALLAQGWQFKYTGLIVLPFVLATVMVYFLGGPLSDKVSLTITKWHGGVREPEYHLPNLIIPFFSGVIGCFIFGYAAENNVHWAVIMAGSFFIIFAFLTVLTVINVYMVESYPMWAGPVLVNVSSMRLIIAFFFSSTITTWVIEKGFLGTFAVYAEALIVLSLGIPALYFTGKKIRIWTAGSVEKGTVLKKVDSGRSV</sequence>
<dbReference type="PROSITE" id="PS50850">
    <property type="entry name" value="MFS"/>
    <property type="match status" value="1"/>
</dbReference>
<feature type="transmembrane region" description="Helical" evidence="5">
    <location>
        <begin position="168"/>
        <end position="186"/>
    </location>
</feature>
<dbReference type="EMBL" id="MCFJ01000007">
    <property type="protein sequence ID" value="ORY63847.1"/>
    <property type="molecule type" value="Genomic_DNA"/>
</dbReference>
<dbReference type="Pfam" id="PF07690">
    <property type="entry name" value="MFS_1"/>
    <property type="match status" value="1"/>
</dbReference>
<feature type="transmembrane region" description="Helical" evidence="5">
    <location>
        <begin position="137"/>
        <end position="156"/>
    </location>
</feature>
<dbReference type="PANTHER" id="PTHR23502">
    <property type="entry name" value="MAJOR FACILITATOR SUPERFAMILY"/>
    <property type="match status" value="1"/>
</dbReference>
<feature type="transmembrane region" description="Helical" evidence="5">
    <location>
        <begin position="225"/>
        <end position="249"/>
    </location>
</feature>
<evidence type="ECO:0000256" key="5">
    <source>
        <dbReference type="SAM" id="Phobius"/>
    </source>
</evidence>
<feature type="transmembrane region" description="Helical" evidence="5">
    <location>
        <begin position="383"/>
        <end position="403"/>
    </location>
</feature>
<comment type="caution">
    <text evidence="7">The sequence shown here is derived from an EMBL/GenBank/DDBJ whole genome shotgun (WGS) entry which is preliminary data.</text>
</comment>
<dbReference type="AlphaFoldDB" id="A0A1Y2DX77"/>